<feature type="region of interest" description="Disordered" evidence="2">
    <location>
        <begin position="575"/>
        <end position="612"/>
    </location>
</feature>
<evidence type="ECO:0000256" key="2">
    <source>
        <dbReference type="SAM" id="MobiDB-lite"/>
    </source>
</evidence>
<feature type="domain" description="Alanine racemase C-terminal" evidence="3">
    <location>
        <begin position="761"/>
        <end position="902"/>
    </location>
</feature>
<reference evidence="4" key="1">
    <citation type="journal article" date="2021" name="Sci. Rep.">
        <title>Diploid genomic architecture of Nitzschia inconspicua, an elite biomass production diatom.</title>
        <authorList>
            <person name="Oliver A."/>
            <person name="Podell S."/>
            <person name="Pinowska A."/>
            <person name="Traller J.C."/>
            <person name="Smith S.R."/>
            <person name="McClure R."/>
            <person name="Beliaev A."/>
            <person name="Bohutskyi P."/>
            <person name="Hill E.A."/>
            <person name="Rabines A."/>
            <person name="Zheng H."/>
            <person name="Allen L.Z."/>
            <person name="Kuo A."/>
            <person name="Grigoriev I.V."/>
            <person name="Allen A.E."/>
            <person name="Hazlebeck D."/>
            <person name="Allen E.E."/>
        </authorList>
    </citation>
    <scope>NUCLEOTIDE SEQUENCE</scope>
    <source>
        <strain evidence="4">Hildebrandi</strain>
    </source>
</reference>
<dbReference type="Pfam" id="PF00842">
    <property type="entry name" value="Ala_racemase_C"/>
    <property type="match status" value="1"/>
</dbReference>
<feature type="region of interest" description="Disordered" evidence="2">
    <location>
        <begin position="528"/>
        <end position="562"/>
    </location>
</feature>
<dbReference type="GO" id="GO:0005829">
    <property type="term" value="C:cytosol"/>
    <property type="evidence" value="ECO:0007669"/>
    <property type="project" value="TreeGrafter"/>
</dbReference>
<dbReference type="InterPro" id="IPR000821">
    <property type="entry name" value="Ala_racemase"/>
</dbReference>
<evidence type="ECO:0000259" key="3">
    <source>
        <dbReference type="SMART" id="SM01005"/>
    </source>
</evidence>
<feature type="compositionally biased region" description="Low complexity" evidence="2">
    <location>
        <begin position="22"/>
        <end position="36"/>
    </location>
</feature>
<evidence type="ECO:0000313" key="4">
    <source>
        <dbReference type="EMBL" id="KAG7360034.1"/>
    </source>
</evidence>
<reference evidence="4" key="2">
    <citation type="submission" date="2021-04" db="EMBL/GenBank/DDBJ databases">
        <authorList>
            <person name="Podell S."/>
        </authorList>
    </citation>
    <scope>NUCLEOTIDE SEQUENCE</scope>
    <source>
        <strain evidence="4">Hildebrandi</strain>
    </source>
</reference>
<feature type="compositionally biased region" description="Low complexity" evidence="2">
    <location>
        <begin position="348"/>
        <end position="372"/>
    </location>
</feature>
<dbReference type="OrthoDB" id="186866at2759"/>
<dbReference type="InterPro" id="IPR011079">
    <property type="entry name" value="Ala_racemase_C"/>
</dbReference>
<feature type="region of interest" description="Disordered" evidence="2">
    <location>
        <begin position="348"/>
        <end position="381"/>
    </location>
</feature>
<feature type="compositionally biased region" description="Low complexity" evidence="2">
    <location>
        <begin position="581"/>
        <end position="596"/>
    </location>
</feature>
<feature type="compositionally biased region" description="Low complexity" evidence="2">
    <location>
        <begin position="548"/>
        <end position="560"/>
    </location>
</feature>
<keyword evidence="5" id="KW-1185">Reference proteome</keyword>
<dbReference type="SMART" id="SM01005">
    <property type="entry name" value="Ala_racemase_C"/>
    <property type="match status" value="1"/>
</dbReference>
<dbReference type="InterPro" id="IPR001608">
    <property type="entry name" value="Ala_racemase_N"/>
</dbReference>
<protein>
    <submittedName>
        <fullName evidence="4">Alanine racemase</fullName>
    </submittedName>
</protein>
<dbReference type="Pfam" id="PF01168">
    <property type="entry name" value="Ala_racemase_N"/>
    <property type="match status" value="2"/>
</dbReference>
<comment type="cofactor">
    <cofactor evidence="1">
        <name>pyridoxal 5'-phosphate</name>
        <dbReference type="ChEBI" id="CHEBI:597326"/>
    </cofactor>
</comment>
<dbReference type="EMBL" id="JAGRRH010000013">
    <property type="protein sequence ID" value="KAG7360034.1"/>
    <property type="molecule type" value="Genomic_DNA"/>
</dbReference>
<feature type="compositionally biased region" description="Polar residues" evidence="2">
    <location>
        <begin position="437"/>
        <end position="461"/>
    </location>
</feature>
<dbReference type="GO" id="GO:0030170">
    <property type="term" value="F:pyridoxal phosphate binding"/>
    <property type="evidence" value="ECO:0007669"/>
    <property type="project" value="TreeGrafter"/>
</dbReference>
<dbReference type="PROSITE" id="PS00395">
    <property type="entry name" value="ALANINE_RACEMASE"/>
    <property type="match status" value="1"/>
</dbReference>
<feature type="compositionally biased region" description="Low complexity" evidence="2">
    <location>
        <begin position="462"/>
        <end position="495"/>
    </location>
</feature>
<feature type="region of interest" description="Disordered" evidence="2">
    <location>
        <begin position="1"/>
        <end position="65"/>
    </location>
</feature>
<evidence type="ECO:0000313" key="5">
    <source>
        <dbReference type="Proteomes" id="UP000693970"/>
    </source>
</evidence>
<accession>A0A9K3LCY0</accession>
<dbReference type="InterPro" id="IPR020622">
    <property type="entry name" value="Ala_racemase_pyridoxalP-BS"/>
</dbReference>
<organism evidence="4 5">
    <name type="scientific">Nitzschia inconspicua</name>
    <dbReference type="NCBI Taxonomy" id="303405"/>
    <lineage>
        <taxon>Eukaryota</taxon>
        <taxon>Sar</taxon>
        <taxon>Stramenopiles</taxon>
        <taxon>Ochrophyta</taxon>
        <taxon>Bacillariophyta</taxon>
        <taxon>Bacillariophyceae</taxon>
        <taxon>Bacillariophycidae</taxon>
        <taxon>Bacillariales</taxon>
        <taxon>Bacillariaceae</taxon>
        <taxon>Nitzschia</taxon>
    </lineage>
</organism>
<dbReference type="Proteomes" id="UP000693970">
    <property type="component" value="Unassembled WGS sequence"/>
</dbReference>
<name>A0A9K3LCY0_9STRA</name>
<evidence type="ECO:0000256" key="1">
    <source>
        <dbReference type="ARBA" id="ARBA00001933"/>
    </source>
</evidence>
<dbReference type="GO" id="GO:0008784">
    <property type="term" value="F:alanine racemase activity"/>
    <property type="evidence" value="ECO:0007669"/>
    <property type="project" value="TreeGrafter"/>
</dbReference>
<dbReference type="PANTHER" id="PTHR30511">
    <property type="entry name" value="ALANINE RACEMASE"/>
    <property type="match status" value="1"/>
</dbReference>
<feature type="compositionally biased region" description="Acidic residues" evidence="2">
    <location>
        <begin position="534"/>
        <end position="547"/>
    </location>
</feature>
<comment type="caution">
    <text evidence="4">The sequence shown here is derived from an EMBL/GenBank/DDBJ whole genome shotgun (WGS) entry which is preliminary data.</text>
</comment>
<dbReference type="PANTHER" id="PTHR30511:SF0">
    <property type="entry name" value="ALANINE RACEMASE, CATABOLIC-RELATED"/>
    <property type="match status" value="1"/>
</dbReference>
<dbReference type="AlphaFoldDB" id="A0A9K3LCY0"/>
<sequence length="902" mass="97464">MTDCNSMGVVGLERRPPPPPSQQSQQSQQSESQSTSTAALQKPPPISDFLLPHNTTNNPSQPPIVVDTNPNRAVHKIRLSALAHNFTEVESAANRQRCSVIVVVKADGYGHGAIPTAIFLADTVGADAFAVATLEEAIALRRAFQQTASIPPGNLELLNRLGNHHPPNPVSNNGSTTAVAVVASANGIIHNHHHPSNNRLDQDNLLLGASSSSLGGNDTISLLYGPPSLRRRSQRQAHIRILVLGPPVGFPRCFDDYYHHNIEVMVSGPEVAKALLEWVLNKKERMRKQVERAAAEAKERILSDEDHAILPNGVVGRPRQLESQESLVLSTNNNGDLLCMVGGTTVTTSSGDNQSLSSSNRSVQSSSLDSSGMPPHQQQTAIQPLTASQPQYHPPSATLSNVTGSDLAKEVREILKIQKLAGQQQQQQHHHQKQQHPTSTVSSNRNPQIALNKEPNQGGTQTPASGTSSTLSSSQDLTRTTTTSTTMTTTPTLPSMVQNTVSGATPVQIFSGIEDAARISRTRQKAIANGVFHEDEDEDDDENDAGDNDNNIIPSNNSKPQTTCRLKQLYQNGADTDASQPKAPSNNNSSKGNGKARIPTNTNRNAMPTPPKKRLRWHAMVDSGMGRLGFRTDPVSKEDQGHRRDSVEIIKELVDLEYNLDCPVEFFGMCTHMADANNTKKYDYTHSQIQKFKSLLKRVRAAGISVPTISTDNSAALLTSNLTHFDAKELLTQPGADTRGFVRTGGAIFGQRPAFPQLRAVSTLMASVRHVAILKKGESVGYDRAYEAEMNVRIATLTVGFADGYDRALGNKEGEVSIRGHRFPVVGNICMDMMMVELGPASDKDGPGAQVVVGDTAILWGPDDGEDGDGHVPLKELADKLGTTQSALTCGLNKERVTRRYA</sequence>
<feature type="region of interest" description="Disordered" evidence="2">
    <location>
        <begin position="419"/>
        <end position="498"/>
    </location>
</feature>
<proteinExistence type="predicted"/>
<gene>
    <name evidence="4" type="ORF">IV203_035132</name>
</gene>